<dbReference type="InterPro" id="IPR005467">
    <property type="entry name" value="His_kinase_dom"/>
</dbReference>
<dbReference type="Gene3D" id="1.10.287.130">
    <property type="match status" value="1"/>
</dbReference>
<evidence type="ECO:0000256" key="3">
    <source>
        <dbReference type="ARBA" id="ARBA00022553"/>
    </source>
</evidence>
<feature type="domain" description="Histidine kinase" evidence="4">
    <location>
        <begin position="130"/>
        <end position="336"/>
    </location>
</feature>
<dbReference type="InterPro" id="IPR035965">
    <property type="entry name" value="PAS-like_dom_sf"/>
</dbReference>
<evidence type="ECO:0000256" key="2">
    <source>
        <dbReference type="ARBA" id="ARBA00012438"/>
    </source>
</evidence>
<dbReference type="PROSITE" id="PS50112">
    <property type="entry name" value="PAS"/>
    <property type="match status" value="1"/>
</dbReference>
<dbReference type="InterPro" id="IPR036097">
    <property type="entry name" value="HisK_dim/P_sf"/>
</dbReference>
<dbReference type="Pfam" id="PF02518">
    <property type="entry name" value="HATPase_c"/>
    <property type="match status" value="1"/>
</dbReference>
<dbReference type="GO" id="GO:0000155">
    <property type="term" value="F:phosphorelay sensor kinase activity"/>
    <property type="evidence" value="ECO:0007669"/>
    <property type="project" value="InterPro"/>
</dbReference>
<evidence type="ECO:0000259" key="4">
    <source>
        <dbReference type="PROSITE" id="PS50109"/>
    </source>
</evidence>
<dbReference type="Proteomes" id="UP001139721">
    <property type="component" value="Unassembled WGS sequence"/>
</dbReference>
<dbReference type="InterPro" id="IPR004358">
    <property type="entry name" value="Sig_transdc_His_kin-like_C"/>
</dbReference>
<dbReference type="InterPro" id="IPR003594">
    <property type="entry name" value="HATPase_dom"/>
</dbReference>
<keyword evidence="6" id="KW-0547">Nucleotide-binding</keyword>
<keyword evidence="6" id="KW-0067">ATP-binding</keyword>
<sequence>MHYSTYQTCAVKPQIELSEWDILSSLPNALVILNARGRIVWLNPCAEAMLGYGLIDTLWLDVIQRAFVPRDDDGHEVSLADGRRVHVAISSLDSLPGILITLSDITATRDYEKAKENEKRLVSIGTMTAQLAHQIRTPLSSAILYTEHLNNVPNLDIRIQNWIRRLQECHASIEQQVQDLLLFARGTSIEPKFINMEHWCSQLIKRAQPYIESYSALFKVSNLLKTRESSIHGESLIGAVLNLVINALQSEATEIYLTLASMDDSGIQISVEDNGKGMPEKVKAQAFSPFYTTKAQGTGLGLAVVFAVVKAHGGQVQLESAEGMGTQVNIYLPGEKKGIR</sequence>
<evidence type="ECO:0000256" key="1">
    <source>
        <dbReference type="ARBA" id="ARBA00000085"/>
    </source>
</evidence>
<protein>
    <recommendedName>
        <fullName evidence="2">histidine kinase</fullName>
        <ecNumber evidence="2">2.7.13.3</ecNumber>
    </recommendedName>
</protein>
<feature type="domain" description="PAS" evidence="5">
    <location>
        <begin position="22"/>
        <end position="52"/>
    </location>
</feature>
<name>A0A9X2D0T1_9GAMM</name>
<accession>A0A9X2D0T1</accession>
<dbReference type="AlphaFoldDB" id="A0A9X2D0T1"/>
<dbReference type="PANTHER" id="PTHR43065:SF29">
    <property type="entry name" value="SENSOR PROTEIN KINASE FLES"/>
    <property type="match status" value="1"/>
</dbReference>
<organism evidence="6 7">
    <name type="scientific">Legionella maioricensis</name>
    <dbReference type="NCBI Taxonomy" id="2896528"/>
    <lineage>
        <taxon>Bacteria</taxon>
        <taxon>Pseudomonadati</taxon>
        <taxon>Pseudomonadota</taxon>
        <taxon>Gammaproteobacteria</taxon>
        <taxon>Legionellales</taxon>
        <taxon>Legionellaceae</taxon>
        <taxon>Legionella</taxon>
    </lineage>
</organism>
<gene>
    <name evidence="6" type="ORF">LOX96_09505</name>
</gene>
<dbReference type="InterPro" id="IPR003661">
    <property type="entry name" value="HisK_dim/P_dom"/>
</dbReference>
<evidence type="ECO:0000313" key="6">
    <source>
        <dbReference type="EMBL" id="MCL9684328.1"/>
    </source>
</evidence>
<dbReference type="Pfam" id="PF00512">
    <property type="entry name" value="HisKA"/>
    <property type="match status" value="1"/>
</dbReference>
<dbReference type="Gene3D" id="3.30.565.10">
    <property type="entry name" value="Histidine kinase-like ATPase, C-terminal domain"/>
    <property type="match status" value="1"/>
</dbReference>
<dbReference type="SMART" id="SM00388">
    <property type="entry name" value="HisKA"/>
    <property type="match status" value="1"/>
</dbReference>
<dbReference type="Pfam" id="PF13188">
    <property type="entry name" value="PAS_8"/>
    <property type="match status" value="1"/>
</dbReference>
<reference evidence="6" key="1">
    <citation type="submission" date="2021-11" db="EMBL/GenBank/DDBJ databases">
        <title>Legionella maioricencis sp. nov., a new species isolated from hot water samples in Mallorca.</title>
        <authorList>
            <person name="Crespi S."/>
            <person name="Drasar V."/>
            <person name="Salva-Serra F."/>
            <person name="Jaen-Luchoro D."/>
            <person name="Pineiro-Iglesias B."/>
            <person name="Aliaga F."/>
            <person name="Fernandez-Juarez V."/>
            <person name="Coll G."/>
            <person name="Moore E.R.B."/>
            <person name="Bennasar-Figueras A."/>
        </authorList>
    </citation>
    <scope>NUCLEOTIDE SEQUENCE</scope>
    <source>
        <strain evidence="6">HCPI-6</strain>
    </source>
</reference>
<dbReference type="InterPro" id="IPR000014">
    <property type="entry name" value="PAS"/>
</dbReference>
<dbReference type="PROSITE" id="PS50109">
    <property type="entry name" value="HIS_KIN"/>
    <property type="match status" value="1"/>
</dbReference>
<evidence type="ECO:0000259" key="5">
    <source>
        <dbReference type="PROSITE" id="PS50112"/>
    </source>
</evidence>
<dbReference type="SUPFAM" id="SSF55785">
    <property type="entry name" value="PYP-like sensor domain (PAS domain)"/>
    <property type="match status" value="1"/>
</dbReference>
<dbReference type="RefSeq" id="WP_250423945.1">
    <property type="nucleotide sequence ID" value="NZ_JAJKBJ010000010.1"/>
</dbReference>
<dbReference type="SMART" id="SM00387">
    <property type="entry name" value="HATPase_c"/>
    <property type="match status" value="1"/>
</dbReference>
<keyword evidence="7" id="KW-1185">Reference proteome</keyword>
<dbReference type="InterPro" id="IPR036890">
    <property type="entry name" value="HATPase_C_sf"/>
</dbReference>
<dbReference type="CDD" id="cd00130">
    <property type="entry name" value="PAS"/>
    <property type="match status" value="1"/>
</dbReference>
<dbReference type="CDD" id="cd00075">
    <property type="entry name" value="HATPase"/>
    <property type="match status" value="1"/>
</dbReference>
<comment type="catalytic activity">
    <reaction evidence="1">
        <text>ATP + protein L-histidine = ADP + protein N-phospho-L-histidine.</text>
        <dbReference type="EC" id="2.7.13.3"/>
    </reaction>
</comment>
<dbReference type="CDD" id="cd00082">
    <property type="entry name" value="HisKA"/>
    <property type="match status" value="1"/>
</dbReference>
<dbReference type="EC" id="2.7.13.3" evidence="2"/>
<proteinExistence type="predicted"/>
<dbReference type="Gene3D" id="3.30.450.20">
    <property type="entry name" value="PAS domain"/>
    <property type="match status" value="1"/>
</dbReference>
<comment type="caution">
    <text evidence="6">The sequence shown here is derived from an EMBL/GenBank/DDBJ whole genome shotgun (WGS) entry which is preliminary data.</text>
</comment>
<dbReference type="PANTHER" id="PTHR43065">
    <property type="entry name" value="SENSOR HISTIDINE KINASE"/>
    <property type="match status" value="1"/>
</dbReference>
<dbReference type="SUPFAM" id="SSF47384">
    <property type="entry name" value="Homodimeric domain of signal transducing histidine kinase"/>
    <property type="match status" value="1"/>
</dbReference>
<evidence type="ECO:0000313" key="7">
    <source>
        <dbReference type="Proteomes" id="UP001139721"/>
    </source>
</evidence>
<dbReference type="PRINTS" id="PR00344">
    <property type="entry name" value="BCTRLSENSOR"/>
</dbReference>
<keyword evidence="3" id="KW-0597">Phosphoprotein</keyword>
<dbReference type="SUPFAM" id="SSF55874">
    <property type="entry name" value="ATPase domain of HSP90 chaperone/DNA topoisomerase II/histidine kinase"/>
    <property type="match status" value="1"/>
</dbReference>
<dbReference type="EMBL" id="JAJKBJ010000010">
    <property type="protein sequence ID" value="MCL9684328.1"/>
    <property type="molecule type" value="Genomic_DNA"/>
</dbReference>
<dbReference type="GO" id="GO:0005524">
    <property type="term" value="F:ATP binding"/>
    <property type="evidence" value="ECO:0007669"/>
    <property type="project" value="UniProtKB-KW"/>
</dbReference>